<dbReference type="Proteomes" id="UP000023152">
    <property type="component" value="Unassembled WGS sequence"/>
</dbReference>
<comment type="caution">
    <text evidence="1">The sequence shown here is derived from an EMBL/GenBank/DDBJ whole genome shotgun (WGS) entry which is preliminary data.</text>
</comment>
<evidence type="ECO:0000313" key="2">
    <source>
        <dbReference type="Proteomes" id="UP000023152"/>
    </source>
</evidence>
<proteinExistence type="predicted"/>
<dbReference type="PANTHER" id="PTHR19446">
    <property type="entry name" value="REVERSE TRANSCRIPTASES"/>
    <property type="match status" value="1"/>
</dbReference>
<sequence>MIKNGGQALIDSVLFNWSFKIGYVPRLWKRANIVPIPKPDRGHSQLLSGIGKLLERIITMRLMWYLNENKSLHYARFQSWHNTSELLLRLTESIYSTFDNNGVSYDVLLDISSAYDSVWRDGLRHKMRYKFRLKERIDKKEMEWQLNQLQKSLDNVSLWASRWKLLLAPDKIQSITFKQKEIPKDESPFKQ</sequence>
<dbReference type="EMBL" id="ASPP01018859">
    <property type="protein sequence ID" value="ETO15718.1"/>
    <property type="molecule type" value="Genomic_DNA"/>
</dbReference>
<gene>
    <name evidence="1" type="ORF">RFI_21646</name>
</gene>
<keyword evidence="2" id="KW-1185">Reference proteome</keyword>
<protein>
    <submittedName>
        <fullName evidence="1">Uncharacterized protein</fullName>
    </submittedName>
</protein>
<dbReference type="OrthoDB" id="416454at2759"/>
<name>X6MNY8_RETFI</name>
<accession>X6MNY8</accession>
<dbReference type="AlphaFoldDB" id="X6MNY8"/>
<organism evidence="1 2">
    <name type="scientific">Reticulomyxa filosa</name>
    <dbReference type="NCBI Taxonomy" id="46433"/>
    <lineage>
        <taxon>Eukaryota</taxon>
        <taxon>Sar</taxon>
        <taxon>Rhizaria</taxon>
        <taxon>Retaria</taxon>
        <taxon>Foraminifera</taxon>
        <taxon>Monothalamids</taxon>
        <taxon>Reticulomyxidae</taxon>
        <taxon>Reticulomyxa</taxon>
    </lineage>
</organism>
<reference evidence="1 2" key="1">
    <citation type="journal article" date="2013" name="Curr. Biol.">
        <title>The Genome of the Foraminiferan Reticulomyxa filosa.</title>
        <authorList>
            <person name="Glockner G."/>
            <person name="Hulsmann N."/>
            <person name="Schleicher M."/>
            <person name="Noegel A.A."/>
            <person name="Eichinger L."/>
            <person name="Gallinger C."/>
            <person name="Pawlowski J."/>
            <person name="Sierra R."/>
            <person name="Euteneuer U."/>
            <person name="Pillet L."/>
            <person name="Moustafa A."/>
            <person name="Platzer M."/>
            <person name="Groth M."/>
            <person name="Szafranski K."/>
            <person name="Schliwa M."/>
        </authorList>
    </citation>
    <scope>NUCLEOTIDE SEQUENCE [LARGE SCALE GENOMIC DNA]</scope>
</reference>
<evidence type="ECO:0000313" key="1">
    <source>
        <dbReference type="EMBL" id="ETO15718.1"/>
    </source>
</evidence>